<feature type="region of interest" description="Disordered" evidence="2">
    <location>
        <begin position="351"/>
        <end position="403"/>
    </location>
</feature>
<feature type="compositionally biased region" description="Low complexity" evidence="2">
    <location>
        <begin position="351"/>
        <end position="363"/>
    </location>
</feature>
<dbReference type="InterPro" id="IPR057683">
    <property type="entry name" value="DUF7923"/>
</dbReference>
<feature type="domain" description="C3H1-type" evidence="3">
    <location>
        <begin position="419"/>
        <end position="445"/>
    </location>
</feature>
<dbReference type="GeneID" id="54415165"/>
<reference evidence="6" key="2">
    <citation type="submission" date="2020-04" db="EMBL/GenBank/DDBJ databases">
        <authorList>
            <consortium name="NCBI Genome Project"/>
        </authorList>
    </citation>
    <scope>NUCLEOTIDE SEQUENCE</scope>
    <source>
        <strain evidence="6">CBS 781.70</strain>
    </source>
</reference>
<evidence type="ECO:0000313" key="4">
    <source>
        <dbReference type="EMBL" id="KAF1814882.1"/>
    </source>
</evidence>
<sequence>MAHLGQSSMASPLNGHSAGSFTTASQAIHPQMAPEIFRQKIEELLRFENDKQRLMLEMLRHCENAAEMSYDLEREREHNRNSQKKIRDLERQLAEKDDATTKSKDKLSMELRMLRDRDPFVLILLDGDGIVFADELLAEGEDGGRKAAGLFESQIRDFLEQSPNPNLSSIPHARIVCRLYVSMKSFSEVCYRAGLASRPEIVEQFFRGFTKSKLLFDSIDVGHGKDRADEKIRENFKLNLFDPHCRQIILGCSHDNGYRRLLEDYESDEGILARVTLLEGVPFEFELKSLPFNKIKFGSIFRSNKIVAPSTLPTMPIIRKESMTPPTATPSPEVAAANLASKSRVPSWATAAATTTPAAPSSSNGVPLGLSKSAQSQQFTAGSDPPRSQSPPPIRRNKYRERLDPPFHITDKAVYDHVKGLRLCNQYFLNGQCYKEECRNRHDYKPTPRELNMLRLVARTMPCFQGADCEDPWCLTGHHCQNENGPLGHCPYGSKCKFYEMHGMDKTPVATVKIGS</sequence>
<keyword evidence="1" id="KW-0862">Zinc</keyword>
<dbReference type="PROSITE" id="PS50103">
    <property type="entry name" value="ZF_C3H1"/>
    <property type="match status" value="2"/>
</dbReference>
<dbReference type="EMBL" id="ML975152">
    <property type="protein sequence ID" value="KAF1814882.1"/>
    <property type="molecule type" value="Genomic_DNA"/>
</dbReference>
<keyword evidence="1" id="KW-0479">Metal-binding</keyword>
<keyword evidence="5" id="KW-1185">Reference proteome</keyword>
<evidence type="ECO:0000256" key="1">
    <source>
        <dbReference type="PROSITE-ProRule" id="PRU00723"/>
    </source>
</evidence>
<evidence type="ECO:0000256" key="2">
    <source>
        <dbReference type="SAM" id="MobiDB-lite"/>
    </source>
</evidence>
<feature type="zinc finger region" description="C3H1-type" evidence="1">
    <location>
        <begin position="479"/>
        <end position="505"/>
    </location>
</feature>
<dbReference type="InterPro" id="IPR057654">
    <property type="entry name" value="Znf-CCCH_tandem"/>
</dbReference>
<evidence type="ECO:0000313" key="6">
    <source>
        <dbReference type="RefSeq" id="XP_033536513.1"/>
    </source>
</evidence>
<dbReference type="RefSeq" id="XP_033536513.1">
    <property type="nucleotide sequence ID" value="XM_033674595.1"/>
</dbReference>
<gene>
    <name evidence="4 6" type="ORF">P152DRAFT_236851</name>
</gene>
<evidence type="ECO:0000259" key="3">
    <source>
        <dbReference type="PROSITE" id="PS50103"/>
    </source>
</evidence>
<dbReference type="AlphaFoldDB" id="A0A6G1GA56"/>
<reference evidence="6" key="3">
    <citation type="submission" date="2025-04" db="UniProtKB">
        <authorList>
            <consortium name="RefSeq"/>
        </authorList>
    </citation>
    <scope>IDENTIFICATION</scope>
    <source>
        <strain evidence="6">CBS 781.70</strain>
    </source>
</reference>
<dbReference type="Proteomes" id="UP000504638">
    <property type="component" value="Unplaced"/>
</dbReference>
<organism evidence="4">
    <name type="scientific">Eremomyces bilateralis CBS 781.70</name>
    <dbReference type="NCBI Taxonomy" id="1392243"/>
    <lineage>
        <taxon>Eukaryota</taxon>
        <taxon>Fungi</taxon>
        <taxon>Dikarya</taxon>
        <taxon>Ascomycota</taxon>
        <taxon>Pezizomycotina</taxon>
        <taxon>Dothideomycetes</taxon>
        <taxon>Dothideomycetes incertae sedis</taxon>
        <taxon>Eremomycetales</taxon>
        <taxon>Eremomycetaceae</taxon>
        <taxon>Eremomyces</taxon>
    </lineage>
</organism>
<dbReference type="InterPro" id="IPR000571">
    <property type="entry name" value="Znf_CCCH"/>
</dbReference>
<feature type="zinc finger region" description="C3H1-type" evidence="1">
    <location>
        <begin position="419"/>
        <end position="445"/>
    </location>
</feature>
<feature type="domain" description="C3H1-type" evidence="3">
    <location>
        <begin position="479"/>
        <end position="505"/>
    </location>
</feature>
<name>A0A6G1GA56_9PEZI</name>
<protein>
    <recommendedName>
        <fullName evidence="3">C3H1-type domain-containing protein</fullName>
    </recommendedName>
</protein>
<dbReference type="OrthoDB" id="2270193at2759"/>
<feature type="region of interest" description="Disordered" evidence="2">
    <location>
        <begin position="73"/>
        <end position="102"/>
    </location>
</feature>
<accession>A0A6G1GA56</accession>
<feature type="compositionally biased region" description="Polar residues" evidence="2">
    <location>
        <begin position="1"/>
        <end position="11"/>
    </location>
</feature>
<dbReference type="Pfam" id="PF25543">
    <property type="entry name" value="zf-CCCH_tandem"/>
    <property type="match status" value="1"/>
</dbReference>
<evidence type="ECO:0000313" key="5">
    <source>
        <dbReference type="Proteomes" id="UP000504638"/>
    </source>
</evidence>
<proteinExistence type="predicted"/>
<dbReference type="PANTHER" id="PTHR37543:SF1">
    <property type="entry name" value="CCCH ZINC FINGER DNA BINDING PROTEIN (AFU_ORTHOLOGUE AFUA_5G12760)"/>
    <property type="match status" value="1"/>
</dbReference>
<feature type="region of interest" description="Disordered" evidence="2">
    <location>
        <begin position="1"/>
        <end position="21"/>
    </location>
</feature>
<feature type="compositionally biased region" description="Polar residues" evidence="2">
    <location>
        <begin position="372"/>
        <end position="381"/>
    </location>
</feature>
<keyword evidence="1" id="KW-0863">Zinc-finger</keyword>
<dbReference type="PANTHER" id="PTHR37543">
    <property type="entry name" value="CCCH ZINC FINGER DNA BINDING PROTEIN (AFU_ORTHOLOGUE AFUA_5G12760)"/>
    <property type="match status" value="1"/>
</dbReference>
<dbReference type="GO" id="GO:0008270">
    <property type="term" value="F:zinc ion binding"/>
    <property type="evidence" value="ECO:0007669"/>
    <property type="project" value="UniProtKB-KW"/>
</dbReference>
<reference evidence="4 6" key="1">
    <citation type="submission" date="2020-01" db="EMBL/GenBank/DDBJ databases">
        <authorList>
            <consortium name="DOE Joint Genome Institute"/>
            <person name="Haridas S."/>
            <person name="Albert R."/>
            <person name="Binder M."/>
            <person name="Bloem J."/>
            <person name="Labutti K."/>
            <person name="Salamov A."/>
            <person name="Andreopoulos B."/>
            <person name="Baker S.E."/>
            <person name="Barry K."/>
            <person name="Bills G."/>
            <person name="Bluhm B.H."/>
            <person name="Cannon C."/>
            <person name="Castanera R."/>
            <person name="Culley D.E."/>
            <person name="Daum C."/>
            <person name="Ezra D."/>
            <person name="Gonzalez J.B."/>
            <person name="Henrissat B."/>
            <person name="Kuo A."/>
            <person name="Liang C."/>
            <person name="Lipzen A."/>
            <person name="Lutzoni F."/>
            <person name="Magnuson J."/>
            <person name="Mondo S."/>
            <person name="Nolan M."/>
            <person name="Ohm R."/>
            <person name="Pangilinan J."/>
            <person name="Park H.-J."/>
            <person name="Ramirez L."/>
            <person name="Alfaro M."/>
            <person name="Sun H."/>
            <person name="Tritt A."/>
            <person name="Yoshinaga Y."/>
            <person name="Zwiers L.-H."/>
            <person name="Turgeon B.G."/>
            <person name="Goodwin S.B."/>
            <person name="Spatafora J.W."/>
            <person name="Crous P.W."/>
            <person name="Grigoriev I.V."/>
        </authorList>
    </citation>
    <scope>NUCLEOTIDE SEQUENCE</scope>
    <source>
        <strain evidence="4 6">CBS 781.70</strain>
    </source>
</reference>
<dbReference type="Pfam" id="PF25540">
    <property type="entry name" value="DUF7923"/>
    <property type="match status" value="1"/>
</dbReference>